<dbReference type="AlphaFoldDB" id="A0A139JQH1"/>
<reference evidence="4 5" key="1">
    <citation type="submission" date="2016-02" db="EMBL/GenBank/DDBJ databases">
        <title>A draft genome sequence of Candidatus Phytoplasma oryzae strain Mbita1, the causative agent of Napier Grass stunt disease in Kenya.</title>
        <authorList>
            <person name="Fischer A."/>
            <person name="Santa-Cruz I."/>
            <person name="Wambua L."/>
            <person name="Olds C."/>
            <person name="Midega C."/>
            <person name="Dickinson M."/>
            <person name="Kawicha P."/>
            <person name="Khan Z."/>
            <person name="Masiga D."/>
            <person name="Jores J."/>
            <person name="Bernd S."/>
        </authorList>
    </citation>
    <scope>NUCLEOTIDE SEQUENCE [LARGE SCALE GENOMIC DNA]</scope>
    <source>
        <strain evidence="4">Mbita1</strain>
    </source>
</reference>
<dbReference type="SMART" id="SM00382">
    <property type="entry name" value="AAA"/>
    <property type="match status" value="1"/>
</dbReference>
<dbReference type="PROSITE" id="PS50893">
    <property type="entry name" value="ABC_TRANSPORTER_2"/>
    <property type="match status" value="1"/>
</dbReference>
<dbReference type="InterPro" id="IPR003593">
    <property type="entry name" value="AAA+_ATPase"/>
</dbReference>
<dbReference type="EMBL" id="LTBM01000015">
    <property type="protein sequence ID" value="KXT29104.1"/>
    <property type="molecule type" value="Genomic_DNA"/>
</dbReference>
<dbReference type="Pfam" id="PF00005">
    <property type="entry name" value="ABC_tran"/>
    <property type="match status" value="1"/>
</dbReference>
<dbReference type="RefSeq" id="WP_066540639.1">
    <property type="nucleotide sequence ID" value="NZ_LTBM01000015.1"/>
</dbReference>
<evidence type="ECO:0000256" key="1">
    <source>
        <dbReference type="ARBA" id="ARBA00022741"/>
    </source>
</evidence>
<dbReference type="PATRIC" id="fig|203274.3.peg.178"/>
<dbReference type="OrthoDB" id="385899at2"/>
<protein>
    <submittedName>
        <fullName evidence="4">ABC transporter family protein</fullName>
    </submittedName>
</protein>
<evidence type="ECO:0000256" key="2">
    <source>
        <dbReference type="ARBA" id="ARBA00022840"/>
    </source>
</evidence>
<dbReference type="PANTHER" id="PTHR42798:SF2">
    <property type="entry name" value="ABC TRANSPORTER ATP-BINDING PROTEIN MG467-RELATED"/>
    <property type="match status" value="1"/>
</dbReference>
<dbReference type="Gene3D" id="3.40.50.300">
    <property type="entry name" value="P-loop containing nucleotide triphosphate hydrolases"/>
    <property type="match status" value="1"/>
</dbReference>
<keyword evidence="1" id="KW-0547">Nucleotide-binding</keyword>
<dbReference type="SUPFAM" id="SSF52540">
    <property type="entry name" value="P-loop containing nucleoside triphosphate hydrolases"/>
    <property type="match status" value="1"/>
</dbReference>
<sequence>MNMSFLNIQKLNKTFFDKQKQNTFALKDINLSLPSSGLVCIIGKSGSGKTTFLNLLSGFESYDSGNIFINGISLHSLGENEINNYHSHILGMVFQESCLFTFLNVRENISLSQELIGKSTNIKKIDDLLTELDISSLKEKKVLYTSGGEKQRISLGRTIFKKPDFFLIDEPTGNLDFETSRNIFQILKKLSTNKLIIIITHDLLSAYTYSDRIIEFSNGEIISDLSKKKSSNDETIKNINYNLLNITSANDLKKYSNIILI</sequence>
<accession>A0A139JQH1</accession>
<gene>
    <name evidence="4" type="ORF">AXA84_0386</name>
</gene>
<comment type="caution">
    <text evidence="4">The sequence shown here is derived from an EMBL/GenBank/DDBJ whole genome shotgun (WGS) entry which is preliminary data.</text>
</comment>
<dbReference type="InterPro" id="IPR027417">
    <property type="entry name" value="P-loop_NTPase"/>
</dbReference>
<evidence type="ECO:0000313" key="4">
    <source>
        <dbReference type="EMBL" id="KXT29104.1"/>
    </source>
</evidence>
<dbReference type="InterPro" id="IPR003439">
    <property type="entry name" value="ABC_transporter-like_ATP-bd"/>
</dbReference>
<organism evidence="4 5">
    <name type="scientific">Candidatus Phytoplasma oryzae</name>
    <dbReference type="NCBI Taxonomy" id="203274"/>
    <lineage>
        <taxon>Bacteria</taxon>
        <taxon>Bacillati</taxon>
        <taxon>Mycoplasmatota</taxon>
        <taxon>Mollicutes</taxon>
        <taxon>Acholeplasmatales</taxon>
        <taxon>Acholeplasmataceae</taxon>
        <taxon>Candidatus Phytoplasma</taxon>
        <taxon>16SrXI (Rice yellow dwarf group)</taxon>
    </lineage>
</organism>
<keyword evidence="2" id="KW-0067">ATP-binding</keyword>
<proteinExistence type="predicted"/>
<evidence type="ECO:0000313" key="5">
    <source>
        <dbReference type="Proteomes" id="UP000070069"/>
    </source>
</evidence>
<dbReference type="GO" id="GO:0005524">
    <property type="term" value="F:ATP binding"/>
    <property type="evidence" value="ECO:0007669"/>
    <property type="project" value="UniProtKB-KW"/>
</dbReference>
<dbReference type="Proteomes" id="UP000070069">
    <property type="component" value="Unassembled WGS sequence"/>
</dbReference>
<dbReference type="PANTHER" id="PTHR42798">
    <property type="entry name" value="LIPOPROTEIN-RELEASING SYSTEM ATP-BINDING PROTEIN LOLD"/>
    <property type="match status" value="1"/>
</dbReference>
<evidence type="ECO:0000259" key="3">
    <source>
        <dbReference type="PROSITE" id="PS50893"/>
    </source>
</evidence>
<dbReference type="GO" id="GO:0016887">
    <property type="term" value="F:ATP hydrolysis activity"/>
    <property type="evidence" value="ECO:0007669"/>
    <property type="project" value="InterPro"/>
</dbReference>
<name>A0A139JQH1_9MOLU</name>
<feature type="domain" description="ABC transporter" evidence="3">
    <location>
        <begin position="6"/>
        <end position="243"/>
    </location>
</feature>